<accession>A0A0M9ALU5</accession>
<dbReference type="Proteomes" id="UP000037729">
    <property type="component" value="Unassembled WGS sequence"/>
</dbReference>
<reference evidence="2 4" key="1">
    <citation type="submission" date="2015-08" db="EMBL/GenBank/DDBJ databases">
        <title>Genomes of Isolates from Cabo Rojo, PR.</title>
        <authorList>
            <person name="Sanchez-Nieves R.L."/>
            <person name="Montalvo-Rodriguez R."/>
        </authorList>
    </citation>
    <scope>NUCLEOTIDE SEQUENCE [LARGE SCALE GENOMIC DNA]</scope>
    <source>
        <strain evidence="2 4">SL3</strain>
    </source>
</reference>
<reference evidence="3" key="2">
    <citation type="submission" date="2019-12" db="EMBL/GenBank/DDBJ databases">
        <title>The whole-genome sequencing of Haloarcula japonica strain pws8.</title>
        <authorList>
            <person name="Verma D.K."/>
            <person name="Gopal K."/>
            <person name="Prasad E.S."/>
        </authorList>
    </citation>
    <scope>NUCLEOTIDE SEQUENCE</scope>
    <source>
        <strain evidence="3">Pws8</strain>
    </source>
</reference>
<proteinExistence type="predicted"/>
<dbReference type="EMBL" id="WOWB01000001">
    <property type="protein sequence ID" value="NLV07622.1"/>
    <property type="molecule type" value="Genomic_DNA"/>
</dbReference>
<keyword evidence="4" id="KW-1185">Reference proteome</keyword>
<evidence type="ECO:0000313" key="2">
    <source>
        <dbReference type="EMBL" id="KOX94669.1"/>
    </source>
</evidence>
<gene>
    <name evidence="2" type="ORF">AMS69_02085</name>
    <name evidence="3" type="ORF">GOC83_15925</name>
</gene>
<dbReference type="PATRIC" id="fig|1705562.3.peg.1360"/>
<name>A0A0M9ALU5_9EURY</name>
<dbReference type="EMBL" id="LIUF01000001">
    <property type="protein sequence ID" value="KOX94669.1"/>
    <property type="molecule type" value="Genomic_DNA"/>
</dbReference>
<dbReference type="InterPro" id="IPR043835">
    <property type="entry name" value="DUF5811"/>
</dbReference>
<dbReference type="OrthoDB" id="201266at2157"/>
<dbReference type="Pfam" id="PF19128">
    <property type="entry name" value="DUF5811"/>
    <property type="match status" value="1"/>
</dbReference>
<protein>
    <submittedName>
        <fullName evidence="2">Uncharacterized protein</fullName>
    </submittedName>
</protein>
<comment type="caution">
    <text evidence="2">The sequence shown here is derived from an EMBL/GenBank/DDBJ whole genome shotgun (WGS) entry which is preliminary data.</text>
</comment>
<dbReference type="Proteomes" id="UP000610611">
    <property type="component" value="Unassembled WGS sequence"/>
</dbReference>
<sequence>MYGNTSFGGEPEEVTLTAEQREELRRDLSSVAARTRELLPGEFVVGSEISNSTTGPRATIAVQPPVGSVVSADYTPEDPESASISDAERDDLAQGIAASAALQVKQVMGDDTSPTAQ</sequence>
<feature type="region of interest" description="Disordered" evidence="1">
    <location>
        <begin position="69"/>
        <end position="89"/>
    </location>
</feature>
<dbReference type="STRING" id="1705562.AMS69_02085"/>
<evidence type="ECO:0000256" key="1">
    <source>
        <dbReference type="SAM" id="MobiDB-lite"/>
    </source>
</evidence>
<evidence type="ECO:0000313" key="3">
    <source>
        <dbReference type="EMBL" id="NLV07622.1"/>
    </source>
</evidence>
<organism evidence="2 4">
    <name type="scientific">Haloarcula rubripromontorii</name>
    <dbReference type="NCBI Taxonomy" id="1705562"/>
    <lineage>
        <taxon>Archaea</taxon>
        <taxon>Methanobacteriati</taxon>
        <taxon>Methanobacteriota</taxon>
        <taxon>Stenosarchaea group</taxon>
        <taxon>Halobacteria</taxon>
        <taxon>Halobacteriales</taxon>
        <taxon>Haloarculaceae</taxon>
        <taxon>Haloarcula</taxon>
    </lineage>
</organism>
<evidence type="ECO:0000313" key="4">
    <source>
        <dbReference type="Proteomes" id="UP000037729"/>
    </source>
</evidence>
<dbReference type="RefSeq" id="WP_053966439.1">
    <property type="nucleotide sequence ID" value="NZ_JAWJXX010000009.1"/>
</dbReference>
<dbReference type="AlphaFoldDB" id="A0A0M9ALU5"/>